<evidence type="ECO:0000256" key="3">
    <source>
        <dbReference type="ARBA" id="ARBA00022989"/>
    </source>
</evidence>
<dbReference type="SUPFAM" id="SSF103473">
    <property type="entry name" value="MFS general substrate transporter"/>
    <property type="match status" value="1"/>
</dbReference>
<evidence type="ECO:0000313" key="8">
    <source>
        <dbReference type="Proteomes" id="UP000838756"/>
    </source>
</evidence>
<feature type="transmembrane region" description="Helical" evidence="5">
    <location>
        <begin position="180"/>
        <end position="198"/>
    </location>
</feature>
<reference evidence="7" key="1">
    <citation type="submission" date="2022-03" db="EMBL/GenBank/DDBJ databases">
        <authorList>
            <person name="Lindestad O."/>
        </authorList>
    </citation>
    <scope>NUCLEOTIDE SEQUENCE</scope>
</reference>
<dbReference type="PROSITE" id="PS50850">
    <property type="entry name" value="MFS"/>
    <property type="match status" value="1"/>
</dbReference>
<evidence type="ECO:0000256" key="4">
    <source>
        <dbReference type="ARBA" id="ARBA00023136"/>
    </source>
</evidence>
<feature type="domain" description="Major facilitator superfamily (MFS) profile" evidence="6">
    <location>
        <begin position="22"/>
        <end position="482"/>
    </location>
</feature>
<dbReference type="PROSITE" id="PS00217">
    <property type="entry name" value="SUGAR_TRANSPORT_2"/>
    <property type="match status" value="1"/>
</dbReference>
<name>A0A8S4SFZ6_9NEOP</name>
<keyword evidence="4 5" id="KW-0472">Membrane</keyword>
<feature type="transmembrane region" description="Helical" evidence="5">
    <location>
        <begin position="285"/>
        <end position="306"/>
    </location>
</feature>
<feature type="transmembrane region" description="Helical" evidence="5">
    <location>
        <begin position="24"/>
        <end position="47"/>
    </location>
</feature>
<dbReference type="Proteomes" id="UP000838756">
    <property type="component" value="Unassembled WGS sequence"/>
</dbReference>
<comment type="caution">
    <text evidence="7">The sequence shown here is derived from an EMBL/GenBank/DDBJ whole genome shotgun (WGS) entry which is preliminary data.</text>
</comment>
<evidence type="ECO:0000256" key="5">
    <source>
        <dbReference type="SAM" id="Phobius"/>
    </source>
</evidence>
<comment type="subcellular location">
    <subcellularLocation>
        <location evidence="1">Membrane</location>
        <topology evidence="1">Multi-pass membrane protein</topology>
    </subcellularLocation>
</comment>
<feature type="transmembrane region" description="Helical" evidence="5">
    <location>
        <begin position="355"/>
        <end position="373"/>
    </location>
</feature>
<evidence type="ECO:0000256" key="2">
    <source>
        <dbReference type="ARBA" id="ARBA00022692"/>
    </source>
</evidence>
<feature type="transmembrane region" description="Helical" evidence="5">
    <location>
        <begin position="153"/>
        <end position="174"/>
    </location>
</feature>
<protein>
    <submittedName>
        <fullName evidence="7">Jg25448 protein</fullName>
    </submittedName>
</protein>
<dbReference type="EMBL" id="CAKXAJ010026207">
    <property type="protein sequence ID" value="CAH2261871.1"/>
    <property type="molecule type" value="Genomic_DNA"/>
</dbReference>
<dbReference type="InterPro" id="IPR036259">
    <property type="entry name" value="MFS_trans_sf"/>
</dbReference>
<dbReference type="InterPro" id="IPR050549">
    <property type="entry name" value="MFS_Trehalose_Transporter"/>
</dbReference>
<feature type="transmembrane region" description="Helical" evidence="5">
    <location>
        <begin position="67"/>
        <end position="90"/>
    </location>
</feature>
<dbReference type="PANTHER" id="PTHR48021:SF39">
    <property type="entry name" value="MAJOR FACILITATOR SUPERFAMILY (MFS) PROFILE DOMAIN-CONTAINING PROTEIN"/>
    <property type="match status" value="1"/>
</dbReference>
<accession>A0A8S4SFZ6</accession>
<gene>
    <name evidence="7" type="primary">jg25448</name>
    <name evidence="7" type="ORF">PAEG_LOCUS24030</name>
</gene>
<dbReference type="GO" id="GO:0022857">
    <property type="term" value="F:transmembrane transporter activity"/>
    <property type="evidence" value="ECO:0007669"/>
    <property type="project" value="InterPro"/>
</dbReference>
<feature type="transmembrane region" description="Helical" evidence="5">
    <location>
        <begin position="393"/>
        <end position="416"/>
    </location>
</feature>
<keyword evidence="2 5" id="KW-0812">Transmembrane</keyword>
<dbReference type="Gene3D" id="1.20.1250.20">
    <property type="entry name" value="MFS general substrate transporter like domains"/>
    <property type="match status" value="1"/>
</dbReference>
<feature type="transmembrane region" description="Helical" evidence="5">
    <location>
        <begin position="120"/>
        <end position="141"/>
    </location>
</feature>
<keyword evidence="3 5" id="KW-1133">Transmembrane helix</keyword>
<evidence type="ECO:0000313" key="7">
    <source>
        <dbReference type="EMBL" id="CAH2261871.1"/>
    </source>
</evidence>
<dbReference type="FunFam" id="1.20.1250.20:FF:000249">
    <property type="entry name" value="facilitated trehalose transporter Tret1"/>
    <property type="match status" value="1"/>
</dbReference>
<organism evidence="7 8">
    <name type="scientific">Pararge aegeria aegeria</name>
    <dbReference type="NCBI Taxonomy" id="348720"/>
    <lineage>
        <taxon>Eukaryota</taxon>
        <taxon>Metazoa</taxon>
        <taxon>Ecdysozoa</taxon>
        <taxon>Arthropoda</taxon>
        <taxon>Hexapoda</taxon>
        <taxon>Insecta</taxon>
        <taxon>Pterygota</taxon>
        <taxon>Neoptera</taxon>
        <taxon>Endopterygota</taxon>
        <taxon>Lepidoptera</taxon>
        <taxon>Glossata</taxon>
        <taxon>Ditrysia</taxon>
        <taxon>Papilionoidea</taxon>
        <taxon>Nymphalidae</taxon>
        <taxon>Satyrinae</taxon>
        <taxon>Satyrini</taxon>
        <taxon>Parargina</taxon>
        <taxon>Pararge</taxon>
    </lineage>
</organism>
<dbReference type="Pfam" id="PF00083">
    <property type="entry name" value="Sugar_tr"/>
    <property type="match status" value="1"/>
</dbReference>
<dbReference type="PANTHER" id="PTHR48021">
    <property type="match status" value="1"/>
</dbReference>
<evidence type="ECO:0000256" key="1">
    <source>
        <dbReference type="ARBA" id="ARBA00004141"/>
    </source>
</evidence>
<feature type="transmembrane region" description="Helical" evidence="5">
    <location>
        <begin position="454"/>
        <end position="476"/>
    </location>
</feature>
<dbReference type="PROSITE" id="PS00216">
    <property type="entry name" value="SUGAR_TRANSPORT_1"/>
    <property type="match status" value="1"/>
</dbReference>
<dbReference type="AlphaFoldDB" id="A0A8S4SFZ6"/>
<evidence type="ECO:0000259" key="6">
    <source>
        <dbReference type="PROSITE" id="PS50850"/>
    </source>
</evidence>
<dbReference type="InterPro" id="IPR005829">
    <property type="entry name" value="Sugar_transporter_CS"/>
</dbReference>
<dbReference type="InterPro" id="IPR020846">
    <property type="entry name" value="MFS_dom"/>
</dbReference>
<dbReference type="InterPro" id="IPR005828">
    <property type="entry name" value="MFS_sugar_transport-like"/>
</dbReference>
<feature type="transmembrane region" description="Helical" evidence="5">
    <location>
        <begin position="326"/>
        <end position="348"/>
    </location>
</feature>
<dbReference type="OrthoDB" id="6133115at2759"/>
<feature type="transmembrane region" description="Helical" evidence="5">
    <location>
        <begin position="97"/>
        <end position="114"/>
    </location>
</feature>
<proteinExistence type="predicted"/>
<sequence>MVTKVEIGSPDPTVSRLRSITSQFIASSSSFLLLLDLGMAINFSTIMMPALLNATEGLSLTETQASWFGSMSFLTQPAGALISGPIVDYLGRRKANFISNIPVIVAWLLMYFSWNIPSLFAGSALLGISLGIMEAPINSYVGEISDPSIRGALCTVTQFFVSVGILIMFFLGTIVDWRSAALICLIAPIASMLMVTFAPETPVWLLTRNREKEALQSLCKLRGWTTPDNVKAEFDELHTYSKNMPKCVICCNNNQEQSTCEHESMNWFVRRTLTFRYVMLCKETLRPLALVMMYFLFYVMSGLVPIRPNLINLCGALGMAQDGKNIAFMVGVITFITTFIVIGLIKLVGKRKLSIASLLGSAISCLLLSIYARRNLDDTVFSYKPSTFPTETSVVPIILLYMLTIFTGLGIPWVLLGELFPFRSRASAQGLSAASNYVFSFIGTKTFIDLETNFMLWGTFAVYATFGFIGAAYLYFFLPETEGKSLVEIEEFYKGELRIFADDPIINCVRRHKR</sequence>
<keyword evidence="8" id="KW-1185">Reference proteome</keyword>
<dbReference type="GO" id="GO:0016020">
    <property type="term" value="C:membrane"/>
    <property type="evidence" value="ECO:0007669"/>
    <property type="project" value="UniProtKB-SubCell"/>
</dbReference>